<protein>
    <recommendedName>
        <fullName evidence="3">Endonuclease/exonuclease/phosphatase domain-containing protein</fullName>
    </recommendedName>
</protein>
<name>A0ABR1C619_NECAM</name>
<organism evidence="1 2">
    <name type="scientific">Necator americanus</name>
    <name type="common">Human hookworm</name>
    <dbReference type="NCBI Taxonomy" id="51031"/>
    <lineage>
        <taxon>Eukaryota</taxon>
        <taxon>Metazoa</taxon>
        <taxon>Ecdysozoa</taxon>
        <taxon>Nematoda</taxon>
        <taxon>Chromadorea</taxon>
        <taxon>Rhabditida</taxon>
        <taxon>Rhabditina</taxon>
        <taxon>Rhabditomorpha</taxon>
        <taxon>Strongyloidea</taxon>
        <taxon>Ancylostomatidae</taxon>
        <taxon>Bunostominae</taxon>
        <taxon>Necator</taxon>
    </lineage>
</organism>
<reference evidence="1 2" key="1">
    <citation type="submission" date="2023-08" db="EMBL/GenBank/DDBJ databases">
        <title>A Necator americanus chromosomal reference genome.</title>
        <authorList>
            <person name="Ilik V."/>
            <person name="Petrzelkova K.J."/>
            <person name="Pardy F."/>
            <person name="Fuh T."/>
            <person name="Niatou-Singa F.S."/>
            <person name="Gouil Q."/>
            <person name="Baker L."/>
            <person name="Ritchie M.E."/>
            <person name="Jex A.R."/>
            <person name="Gazzola D."/>
            <person name="Li H."/>
            <person name="Toshio Fujiwara R."/>
            <person name="Zhan B."/>
            <person name="Aroian R.V."/>
            <person name="Pafco B."/>
            <person name="Schwarz E.M."/>
        </authorList>
    </citation>
    <scope>NUCLEOTIDE SEQUENCE [LARGE SCALE GENOMIC DNA]</scope>
    <source>
        <strain evidence="1 2">Aroian</strain>
        <tissue evidence="1">Whole animal</tissue>
    </source>
</reference>
<gene>
    <name evidence="1" type="primary">Necator_chrII.g5071</name>
    <name evidence="1" type="ORF">RB195_017279</name>
</gene>
<dbReference type="EMBL" id="JAVFWL010000002">
    <property type="protein sequence ID" value="KAK6733441.1"/>
    <property type="molecule type" value="Genomic_DNA"/>
</dbReference>
<dbReference type="Proteomes" id="UP001303046">
    <property type="component" value="Unassembled WGS sequence"/>
</dbReference>
<comment type="caution">
    <text evidence="1">The sequence shown here is derived from an EMBL/GenBank/DDBJ whole genome shotgun (WGS) entry which is preliminary data.</text>
</comment>
<evidence type="ECO:0000313" key="2">
    <source>
        <dbReference type="Proteomes" id="UP001303046"/>
    </source>
</evidence>
<evidence type="ECO:0000313" key="1">
    <source>
        <dbReference type="EMBL" id="KAK6733441.1"/>
    </source>
</evidence>
<sequence>MDSEDELSVSAEPGLTHDILVSHTSVRPKACNQGTGMYKGGGLGSPLTKKPSWSTLRGQTFSRKAMGLEACNLPMGFKNYACHSSRKKSPDSGGMYGTVASGKTGLLESYRLANRKRIRMKICTYNACTLASEPSFLCWTWESPVEGNEIDHIVASKRFCLTDVAVVPEFCTGSDHRLLRGKFSFVRREQSAAKSQNYH</sequence>
<accession>A0ABR1C619</accession>
<proteinExistence type="predicted"/>
<keyword evidence="2" id="KW-1185">Reference proteome</keyword>
<evidence type="ECO:0008006" key="3">
    <source>
        <dbReference type="Google" id="ProtNLM"/>
    </source>
</evidence>